<protein>
    <submittedName>
        <fullName evidence="3">Uncharacterized protein</fullName>
    </submittedName>
</protein>
<evidence type="ECO:0000313" key="3">
    <source>
        <dbReference type="EMBL" id="RHY27205.1"/>
    </source>
</evidence>
<comment type="caution">
    <text evidence="3">The sequence shown here is derived from an EMBL/GenBank/DDBJ whole genome shotgun (WGS) entry which is preliminary data.</text>
</comment>
<evidence type="ECO:0000313" key="4">
    <source>
        <dbReference type="Proteomes" id="UP000285060"/>
    </source>
</evidence>
<feature type="transmembrane region" description="Helical" evidence="2">
    <location>
        <begin position="359"/>
        <end position="386"/>
    </location>
</feature>
<feature type="transmembrane region" description="Helical" evidence="2">
    <location>
        <begin position="331"/>
        <end position="347"/>
    </location>
</feature>
<keyword evidence="4" id="KW-1185">Reference proteome</keyword>
<feature type="region of interest" description="Disordered" evidence="1">
    <location>
        <begin position="669"/>
        <end position="750"/>
    </location>
</feature>
<feature type="transmembrane region" description="Helical" evidence="2">
    <location>
        <begin position="460"/>
        <end position="482"/>
    </location>
</feature>
<feature type="compositionally biased region" description="Acidic residues" evidence="1">
    <location>
        <begin position="704"/>
        <end position="734"/>
    </location>
</feature>
<proteinExistence type="predicted"/>
<dbReference type="EMBL" id="QUSY01000819">
    <property type="protein sequence ID" value="RHY27205.1"/>
    <property type="molecule type" value="Genomic_DNA"/>
</dbReference>
<name>A0A418AQF8_9STRA</name>
<dbReference type="Proteomes" id="UP000285060">
    <property type="component" value="Unassembled WGS sequence"/>
</dbReference>
<feature type="transmembrane region" description="Helical" evidence="2">
    <location>
        <begin position="279"/>
        <end position="297"/>
    </location>
</feature>
<feature type="transmembrane region" description="Helical" evidence="2">
    <location>
        <begin position="398"/>
        <end position="416"/>
    </location>
</feature>
<feature type="compositionally biased region" description="Polar residues" evidence="1">
    <location>
        <begin position="669"/>
        <end position="679"/>
    </location>
</feature>
<feature type="transmembrane region" description="Helical" evidence="2">
    <location>
        <begin position="230"/>
        <end position="250"/>
    </location>
</feature>
<feature type="transmembrane region" description="Helical" evidence="2">
    <location>
        <begin position="613"/>
        <end position="632"/>
    </location>
</feature>
<gene>
    <name evidence="3" type="ORF">DYB32_006958</name>
</gene>
<dbReference type="AlphaFoldDB" id="A0A418AQF8"/>
<accession>A0A418AQF8</accession>
<keyword evidence="2" id="KW-1133">Transmembrane helix</keyword>
<keyword evidence="2" id="KW-0472">Membrane</keyword>
<feature type="transmembrane region" description="Helical" evidence="2">
    <location>
        <begin position="20"/>
        <end position="43"/>
    </location>
</feature>
<organism evidence="3 4">
    <name type="scientific">Aphanomyces invadans</name>
    <dbReference type="NCBI Taxonomy" id="157072"/>
    <lineage>
        <taxon>Eukaryota</taxon>
        <taxon>Sar</taxon>
        <taxon>Stramenopiles</taxon>
        <taxon>Oomycota</taxon>
        <taxon>Saprolegniomycetes</taxon>
        <taxon>Saprolegniales</taxon>
        <taxon>Verrucalvaceae</taxon>
        <taxon>Aphanomyces</taxon>
    </lineage>
</organism>
<evidence type="ECO:0000256" key="2">
    <source>
        <dbReference type="SAM" id="Phobius"/>
    </source>
</evidence>
<evidence type="ECO:0000256" key="1">
    <source>
        <dbReference type="SAM" id="MobiDB-lite"/>
    </source>
</evidence>
<sequence>MAPSRTIAPSLTTAYLAKWFRVISNFVAGLLILGTGVLVVVLVSQGMFQSTYVYVKPPEAWTTLSTSCRLDAAGFVPSSCSEVEVAATGALPWQSIGAQLALDLRIASHNSTVFVTSCLAANSVDVTASVSLVVGERDFPLCRPTARQEILGLSAVEAVTTAVFPNGAFLLSTFSDAKPVERVDVVDTMGVRIPVTRSVSKTIIATDGTTTPTLWNQPNYATSLNSLNRFFLMQVWLVVHFVDISALVAANKIDGYHIGKTTGYATTLGWDNSHNVDNYMLLLAFQILICAVSLALLSNDGVITLEGLSGLLKNKPVLTYDILASLERRKVLLVSLVCTFFFSPLYADAIRYSYGVTGYHFWSLSLLMIAVMMALSWIALLTSLQWLPVPVRWLNRPICYSAPVFVYCTVLFVVIVEAAQSQGPVQAESFWNHGGNTLFLNINGTLYKSGATDTQGTTPVIYLLMPDLIVCVVAAWVASIAAHKVLVGYVVLDTSWTSHNDFVSQLPMPQWVTSLDLDHKNTISIGNKLYCKPSLMVLLGYCTIRDKTRAVHYAMSGETHNTHVYVSSHHSSSHDRVDTHVLHTGGNGHKGNHSALLDDAAAARQHAQRLRSATEYFVVSIYVLVPSILPWVRYFHQPQVFGKISSNRFERCKSNTHLEQGLKSAELVNTNANSSSGDPKSSKDAIALSGDAPASSDENLKSDLDDDDMESDADADGSDADGEDEDHDCDDVDMGEGPTSPDVTKDLRDRQMIRAESTLPTAERILEILEEYKKPAKERISILGLIDQATPCPIKHAQDRVVVETGLAMKDNSVEAIMSSIYSSRQSTVVAPLLNDIVQATKLAKGGLLVSVTSSLVASTLGGQKLAIMGKKHNIPERVSHPLDAFVYMDVVGLQDTFDRTVLYSRLSDPGHDVVNQAYRNFFSASDTMVYGEPTSRLTKSQTNFEFTAWRSTKFACKNTNLRGQFSEHGAV</sequence>
<dbReference type="VEuPathDB" id="FungiDB:H310_15238"/>
<dbReference type="VEuPathDB" id="FungiDB:H310_12373"/>
<reference evidence="3 4" key="1">
    <citation type="submission" date="2018-08" db="EMBL/GenBank/DDBJ databases">
        <title>Aphanomyces genome sequencing and annotation.</title>
        <authorList>
            <person name="Minardi D."/>
            <person name="Oidtmann B."/>
            <person name="Van Der Giezen M."/>
            <person name="Studholme D.J."/>
        </authorList>
    </citation>
    <scope>NUCLEOTIDE SEQUENCE [LARGE SCALE GENOMIC DNA]</scope>
    <source>
        <strain evidence="3 4">NJM0002</strain>
    </source>
</reference>
<keyword evidence="2" id="KW-0812">Transmembrane</keyword>